<proteinExistence type="predicted"/>
<protein>
    <submittedName>
        <fullName evidence="1">Uncharacterized protein</fullName>
    </submittedName>
</protein>
<keyword evidence="2" id="KW-1185">Reference proteome</keyword>
<evidence type="ECO:0000313" key="2">
    <source>
        <dbReference type="Proteomes" id="UP000233556"/>
    </source>
</evidence>
<name>A0A2I0TJZ6_LIMLA</name>
<accession>A0A2I0TJZ6</accession>
<sequence length="129" mass="14055">MTCTATRGFTAGPLKMTSKRLSLAFHLFSGGYSEKLPPSLSLQSCFKPFIPQPVLILGVALTQMQDPALGIVEPHEVHMGPLLKPVQVPLDAIRSLRCVNHSTQLGVICKLAEDVLDPTVYVIDEDTEQ</sequence>
<organism evidence="1 2">
    <name type="scientific">Limosa lapponica baueri</name>
    <dbReference type="NCBI Taxonomy" id="1758121"/>
    <lineage>
        <taxon>Eukaryota</taxon>
        <taxon>Metazoa</taxon>
        <taxon>Chordata</taxon>
        <taxon>Craniata</taxon>
        <taxon>Vertebrata</taxon>
        <taxon>Euteleostomi</taxon>
        <taxon>Archelosauria</taxon>
        <taxon>Archosauria</taxon>
        <taxon>Dinosauria</taxon>
        <taxon>Saurischia</taxon>
        <taxon>Theropoda</taxon>
        <taxon>Coelurosauria</taxon>
        <taxon>Aves</taxon>
        <taxon>Neognathae</taxon>
        <taxon>Neoaves</taxon>
        <taxon>Charadriiformes</taxon>
        <taxon>Scolopacidae</taxon>
        <taxon>Limosa</taxon>
    </lineage>
</organism>
<dbReference type="AlphaFoldDB" id="A0A2I0TJZ6"/>
<reference evidence="2" key="2">
    <citation type="submission" date="2017-12" db="EMBL/GenBank/DDBJ databases">
        <title>Genome sequence of the Bar-tailed Godwit (Limosa lapponica baueri).</title>
        <authorList>
            <person name="Lima N.C.B."/>
            <person name="Parody-Merino A.M."/>
            <person name="Battley P.F."/>
            <person name="Fidler A.E."/>
            <person name="Prosdocimi F."/>
        </authorList>
    </citation>
    <scope>NUCLEOTIDE SEQUENCE [LARGE SCALE GENOMIC DNA]</scope>
</reference>
<dbReference type="EMBL" id="KZ509388">
    <property type="protein sequence ID" value="PKU34140.1"/>
    <property type="molecule type" value="Genomic_DNA"/>
</dbReference>
<dbReference type="Proteomes" id="UP000233556">
    <property type="component" value="Unassembled WGS sequence"/>
</dbReference>
<dbReference type="OrthoDB" id="951172at2759"/>
<gene>
    <name evidence="1" type="ORF">llap_15555</name>
</gene>
<evidence type="ECO:0000313" key="1">
    <source>
        <dbReference type="EMBL" id="PKU34140.1"/>
    </source>
</evidence>
<reference evidence="2" key="1">
    <citation type="submission" date="2017-11" db="EMBL/GenBank/DDBJ databases">
        <authorList>
            <person name="Lima N.C."/>
            <person name="Parody-Merino A.M."/>
            <person name="Battley P.F."/>
            <person name="Fidler A.E."/>
            <person name="Prosdocimi F."/>
        </authorList>
    </citation>
    <scope>NUCLEOTIDE SEQUENCE [LARGE SCALE GENOMIC DNA]</scope>
</reference>